<dbReference type="Proteomes" id="UP000236286">
    <property type="component" value="Unassembled WGS sequence"/>
</dbReference>
<gene>
    <name evidence="2" type="ORF">CR492_13990</name>
</gene>
<evidence type="ECO:0000259" key="1">
    <source>
        <dbReference type="Pfam" id="PF09361"/>
    </source>
</evidence>
<accession>A0A2J7TES0</accession>
<dbReference type="EMBL" id="PDZR01000017">
    <property type="protein sequence ID" value="PNG25260.1"/>
    <property type="molecule type" value="Genomic_DNA"/>
</dbReference>
<sequence>MSDTLNDEIKTVQNKLATVGTPNVILNESVLAIVAEVTDYSKKSLDDRRDFIGSLFEAKSLNSVFQIQSEYAKTVFERSLTEAMKIGALYSDVAKAALRPIEGAMVKPKE</sequence>
<dbReference type="RefSeq" id="WP_102844364.1">
    <property type="nucleotide sequence ID" value="NZ_PDZR01000017.1"/>
</dbReference>
<dbReference type="InterPro" id="IPR018968">
    <property type="entry name" value="Phasin"/>
</dbReference>
<proteinExistence type="predicted"/>
<dbReference type="AlphaFoldDB" id="A0A2J7TES0"/>
<reference evidence="2 3" key="1">
    <citation type="submission" date="2017-10" db="EMBL/GenBank/DDBJ databases">
        <title>Genome announcement of Methylocella silvestris TVC from permafrost.</title>
        <authorList>
            <person name="Wang J."/>
            <person name="Geng K."/>
            <person name="Ul-Haque F."/>
            <person name="Crombie A.T."/>
            <person name="Street L.E."/>
            <person name="Wookey P.A."/>
            <person name="Murrell J.C."/>
            <person name="Pratscher J."/>
        </authorList>
    </citation>
    <scope>NUCLEOTIDE SEQUENCE [LARGE SCALE GENOMIC DNA]</scope>
    <source>
        <strain evidence="2 3">TVC</strain>
    </source>
</reference>
<dbReference type="OrthoDB" id="7678100at2"/>
<evidence type="ECO:0000313" key="2">
    <source>
        <dbReference type="EMBL" id="PNG25260.1"/>
    </source>
</evidence>
<dbReference type="Pfam" id="PF09361">
    <property type="entry name" value="Phasin_2"/>
    <property type="match status" value="1"/>
</dbReference>
<comment type="caution">
    <text evidence="2">The sequence shown here is derived from an EMBL/GenBank/DDBJ whole genome shotgun (WGS) entry which is preliminary data.</text>
</comment>
<organism evidence="2 3">
    <name type="scientific">Methylocella silvestris</name>
    <dbReference type="NCBI Taxonomy" id="199596"/>
    <lineage>
        <taxon>Bacteria</taxon>
        <taxon>Pseudomonadati</taxon>
        <taxon>Pseudomonadota</taxon>
        <taxon>Alphaproteobacteria</taxon>
        <taxon>Hyphomicrobiales</taxon>
        <taxon>Beijerinckiaceae</taxon>
        <taxon>Methylocella</taxon>
    </lineage>
</organism>
<protein>
    <recommendedName>
        <fullName evidence="1">Phasin domain-containing protein</fullName>
    </recommendedName>
</protein>
<feature type="domain" description="Phasin" evidence="1">
    <location>
        <begin position="16"/>
        <end position="103"/>
    </location>
</feature>
<evidence type="ECO:0000313" key="3">
    <source>
        <dbReference type="Proteomes" id="UP000236286"/>
    </source>
</evidence>
<name>A0A2J7TES0_METSI</name>